<sequence>MAQPNVKTEVKPNFQPQPHVRTHSEAIYHGLPILPTTTKPEGHTAIITGANGISGSHILRHLSANPSRWKHIYACSRSPPANAPRLPDHVTFVSVDLLSSSPGEIASALIQAGCQRIDYVFFFAYVLVTSEEDGGALNWEDERLVQKNTTLLANTLDSLPILASETGSKLPKRITIQYGGKWYGLHLGLQPVPMLEDPERTGTPQPPLIPGYEDKNLYYTQHAVLTAFCTEHPEVTWTAGLPPYIIGSSSSTSTPQTLLYPLLVYASVQKYLGRSLDFPGSAEAWQAPQSLADASLNALQYEWQALSPQTENQMFNVSNDDTFNWAVFWPVFAKYFGVGFTGPADTTTSAQGKASFSFVVWANDKKNQVAWKVLAATHSLQSDKWDNVGAIFGRADGALTDTGAKIMSTMKAKKYGWFGCVDSIESIMKITKEFIELEIIPDPARISLRN</sequence>
<dbReference type="PANTHER" id="PTHR32487:SF29">
    <property type="entry name" value="NAD-DEPENDENT EPIMERASE_DEHYDRATASE DOMAIN-CONTAINING PROTEIN"/>
    <property type="match status" value="1"/>
</dbReference>
<dbReference type="SUPFAM" id="SSF51735">
    <property type="entry name" value="NAD(P)-binding Rossmann-fold domains"/>
    <property type="match status" value="1"/>
</dbReference>
<dbReference type="Proteomes" id="UP001274830">
    <property type="component" value="Unassembled WGS sequence"/>
</dbReference>
<keyword evidence="3" id="KW-1185">Reference proteome</keyword>
<comment type="caution">
    <text evidence="2">The sequence shown here is derived from an EMBL/GenBank/DDBJ whole genome shotgun (WGS) entry which is preliminary data.</text>
</comment>
<name>A0AAE0TNC1_9PEZI</name>
<dbReference type="PANTHER" id="PTHR32487">
    <property type="entry name" value="3-OXO-DELTA(4,5)-STEROID 5-BETA-REDUCTASE"/>
    <property type="match status" value="1"/>
</dbReference>
<feature type="domain" description="PRISE-like Rossmann-fold" evidence="1">
    <location>
        <begin position="88"/>
        <end position="388"/>
    </location>
</feature>
<evidence type="ECO:0000313" key="3">
    <source>
        <dbReference type="Proteomes" id="UP001274830"/>
    </source>
</evidence>
<proteinExistence type="predicted"/>
<reference evidence="2" key="1">
    <citation type="submission" date="2023-07" db="EMBL/GenBank/DDBJ databases">
        <title>Black Yeasts Isolated from many extreme environments.</title>
        <authorList>
            <person name="Coleine C."/>
            <person name="Stajich J.E."/>
            <person name="Selbmann L."/>
        </authorList>
    </citation>
    <scope>NUCLEOTIDE SEQUENCE</scope>
    <source>
        <strain evidence="2">CCFEE 5485</strain>
    </source>
</reference>
<protein>
    <recommendedName>
        <fullName evidence="1">PRISE-like Rossmann-fold domain-containing protein</fullName>
    </recommendedName>
</protein>
<dbReference type="Pfam" id="PF22917">
    <property type="entry name" value="PRISE"/>
    <property type="match status" value="1"/>
</dbReference>
<dbReference type="InterPro" id="IPR036291">
    <property type="entry name" value="NAD(P)-bd_dom_sf"/>
</dbReference>
<accession>A0AAE0TNC1</accession>
<dbReference type="Gene3D" id="3.40.50.720">
    <property type="entry name" value="NAD(P)-binding Rossmann-like Domain"/>
    <property type="match status" value="1"/>
</dbReference>
<organism evidence="2 3">
    <name type="scientific">Recurvomyces mirabilis</name>
    <dbReference type="NCBI Taxonomy" id="574656"/>
    <lineage>
        <taxon>Eukaryota</taxon>
        <taxon>Fungi</taxon>
        <taxon>Dikarya</taxon>
        <taxon>Ascomycota</taxon>
        <taxon>Pezizomycotina</taxon>
        <taxon>Dothideomycetes</taxon>
        <taxon>Dothideomycetidae</taxon>
        <taxon>Mycosphaerellales</taxon>
        <taxon>Teratosphaeriaceae</taxon>
        <taxon>Recurvomyces</taxon>
    </lineage>
</organism>
<dbReference type="AlphaFoldDB" id="A0AAE0TNC1"/>
<evidence type="ECO:0000313" key="2">
    <source>
        <dbReference type="EMBL" id="KAK3670394.1"/>
    </source>
</evidence>
<evidence type="ECO:0000259" key="1">
    <source>
        <dbReference type="Pfam" id="PF22917"/>
    </source>
</evidence>
<dbReference type="InterPro" id="IPR055222">
    <property type="entry name" value="PRISE-like_Rossmann-fold"/>
</dbReference>
<dbReference type="EMBL" id="JAUTXT010000057">
    <property type="protein sequence ID" value="KAK3670394.1"/>
    <property type="molecule type" value="Genomic_DNA"/>
</dbReference>
<gene>
    <name evidence="2" type="ORF">LTR78_009747</name>
</gene>